<dbReference type="AlphaFoldDB" id="A0A6J4KKN9"/>
<feature type="transmembrane region" description="Helical" evidence="1">
    <location>
        <begin position="46"/>
        <end position="66"/>
    </location>
</feature>
<sequence length="67" mass="6780">MAAVLHSPLALLCAVLGGLVLAAGVGGILYGAWWVRQARWFARAQALAPLGLFGGVALVPLAGSLAR</sequence>
<name>A0A6J4KKN9_9BACT</name>
<organism evidence="2">
    <name type="scientific">uncultured Gemmatimonadaceae bacterium</name>
    <dbReference type="NCBI Taxonomy" id="246130"/>
    <lineage>
        <taxon>Bacteria</taxon>
        <taxon>Pseudomonadati</taxon>
        <taxon>Gemmatimonadota</taxon>
        <taxon>Gemmatimonadia</taxon>
        <taxon>Gemmatimonadales</taxon>
        <taxon>Gemmatimonadaceae</taxon>
        <taxon>environmental samples</taxon>
    </lineage>
</organism>
<keyword evidence="1" id="KW-0472">Membrane</keyword>
<accession>A0A6J4KKN9</accession>
<keyword evidence="1" id="KW-0812">Transmembrane</keyword>
<proteinExistence type="predicted"/>
<protein>
    <submittedName>
        <fullName evidence="2">Uncharacterized protein</fullName>
    </submittedName>
</protein>
<keyword evidence="1" id="KW-1133">Transmembrane helix</keyword>
<evidence type="ECO:0000256" key="1">
    <source>
        <dbReference type="SAM" id="Phobius"/>
    </source>
</evidence>
<evidence type="ECO:0000313" key="2">
    <source>
        <dbReference type="EMBL" id="CAA9307478.1"/>
    </source>
</evidence>
<gene>
    <name evidence="2" type="ORF">AVDCRST_MAG11-1234</name>
</gene>
<reference evidence="2" key="1">
    <citation type="submission" date="2020-02" db="EMBL/GenBank/DDBJ databases">
        <authorList>
            <person name="Meier V. D."/>
        </authorList>
    </citation>
    <scope>NUCLEOTIDE SEQUENCE</scope>
    <source>
        <strain evidence="2">AVDCRST_MAG11</strain>
    </source>
</reference>
<dbReference type="EMBL" id="CADCTU010000282">
    <property type="protein sequence ID" value="CAA9307478.1"/>
    <property type="molecule type" value="Genomic_DNA"/>
</dbReference>